<sequence>MEFREFRRDLRREFRRDLRRRTVLTGLLALTVAGCSSGTPHSSPTAQGDLATDRANGAVTTLQIVAHPDDDLYFMNPDVNQSIGGRHRVVSVYFTSGEANGINKVPGSKDQPRKDYAGYAGARQQGLRQAYAFMATGNAHAEWKRGTLDLPGGLKAETDSLADNPAVTLVFLGVAQHTQDRPGQPDIRVPTLWANPKAKSVNRLAGGSTVTESHPLTKAQVTDALTGVLDRFKPTLVRTMDLDPDMQVHDDGHRIHHDQRGYSDHPDHTAVAQFTYAALQRYKGPGNGQHYVVAAYRGYYNERWQRNLPVSVVRRKADVLNVYGGEPGSCGFAAGCGDYDVGQDRSYGTGWMQRTTPRYPGNATWMLPGPDGRLTAFGVLDQQAAMWQETAPGSGTWDGPKLLGGGQLLPTLTASLTKDGRWQLFAERIAGLGVKPEENRREIVTAEQDAKGGSFGAWTSLGNPEQDPTRGRRVGGPVVARNADGSLQLFARNWAKGVATRQQQPDGSWSPWTDLPEAEVQEGLSAVTDAKGRIHLFGAGHDTLYHWEQQTPGGPFSLDRSGLPASVDPPAALAKRDGSVQLVFREAKTTNLVAYRLPAGGGAWQDEKVDLAGRGFGAVSLLAAPSGDGTLIAARNNDGSTSLATIGGGAPGGNRAPRWSTVPGAVVGTAALAMGSGSGDKPLLGWIGPDGKLHSARVK</sequence>
<dbReference type="Pfam" id="PF26607">
    <property type="entry name" value="DUF8189"/>
    <property type="match status" value="1"/>
</dbReference>
<dbReference type="InterPro" id="IPR003737">
    <property type="entry name" value="GlcNAc_PI_deacetylase-related"/>
</dbReference>
<dbReference type="SUPFAM" id="SSF102588">
    <property type="entry name" value="LmbE-like"/>
    <property type="match status" value="1"/>
</dbReference>
<dbReference type="RefSeq" id="WP_311613518.1">
    <property type="nucleotide sequence ID" value="NZ_JAVRFI010000017.1"/>
</dbReference>
<dbReference type="InterPro" id="IPR024078">
    <property type="entry name" value="LmbE-like_dom_sf"/>
</dbReference>
<comment type="caution">
    <text evidence="4">The sequence shown here is derived from an EMBL/GenBank/DDBJ whole genome shotgun (WGS) entry which is preliminary data.</text>
</comment>
<feature type="region of interest" description="Disordered" evidence="2">
    <location>
        <begin position="454"/>
        <end position="473"/>
    </location>
</feature>
<evidence type="ECO:0000259" key="3">
    <source>
        <dbReference type="Pfam" id="PF26607"/>
    </source>
</evidence>
<dbReference type="InterPro" id="IPR058502">
    <property type="entry name" value="PLL-like_beta-prop"/>
</dbReference>
<accession>A0ABU2ST61</accession>
<dbReference type="SUPFAM" id="SSF89372">
    <property type="entry name" value="Fucose-specific lectin"/>
    <property type="match status" value="1"/>
</dbReference>
<name>A0ABU2ST61_9ACTN</name>
<evidence type="ECO:0000313" key="4">
    <source>
        <dbReference type="EMBL" id="MDT0452035.1"/>
    </source>
</evidence>
<evidence type="ECO:0000256" key="2">
    <source>
        <dbReference type="SAM" id="MobiDB-lite"/>
    </source>
</evidence>
<dbReference type="Gene3D" id="3.40.50.10320">
    <property type="entry name" value="LmbE-like"/>
    <property type="match status" value="1"/>
</dbReference>
<organism evidence="4 5">
    <name type="scientific">Streptomyces hesseae</name>
    <dbReference type="NCBI Taxonomy" id="3075519"/>
    <lineage>
        <taxon>Bacteria</taxon>
        <taxon>Bacillati</taxon>
        <taxon>Actinomycetota</taxon>
        <taxon>Actinomycetes</taxon>
        <taxon>Kitasatosporales</taxon>
        <taxon>Streptomycetaceae</taxon>
        <taxon>Streptomyces</taxon>
    </lineage>
</organism>
<dbReference type="PROSITE" id="PS51257">
    <property type="entry name" value="PROKAR_LIPOPROTEIN"/>
    <property type="match status" value="1"/>
</dbReference>
<gene>
    <name evidence="4" type="ORF">RM609_23560</name>
</gene>
<protein>
    <submittedName>
        <fullName evidence="4">PIG-L family deacetylase</fullName>
    </submittedName>
</protein>
<evidence type="ECO:0000256" key="1">
    <source>
        <dbReference type="ARBA" id="ARBA00022833"/>
    </source>
</evidence>
<dbReference type="Pfam" id="PF02585">
    <property type="entry name" value="PIG-L"/>
    <property type="match status" value="1"/>
</dbReference>
<dbReference type="PANTHER" id="PTHR12993:SF26">
    <property type="entry name" value="1D-MYO-INOSITOL 2-ACETAMIDO-2-DEOXY-ALPHA-D-GLUCOPYRANOSIDE DEACETYLASE"/>
    <property type="match status" value="1"/>
</dbReference>
<evidence type="ECO:0000313" key="5">
    <source>
        <dbReference type="Proteomes" id="UP001180531"/>
    </source>
</evidence>
<feature type="domain" description="PLL-like beta propeller" evidence="3">
    <location>
        <begin position="371"/>
        <end position="585"/>
    </location>
</feature>
<dbReference type="EMBL" id="JAVRFI010000017">
    <property type="protein sequence ID" value="MDT0452035.1"/>
    <property type="molecule type" value="Genomic_DNA"/>
</dbReference>
<reference evidence="4" key="1">
    <citation type="submission" date="2024-05" db="EMBL/GenBank/DDBJ databases">
        <title>30 novel species of actinomycetes from the DSMZ collection.</title>
        <authorList>
            <person name="Nouioui I."/>
        </authorList>
    </citation>
    <scope>NUCLEOTIDE SEQUENCE</scope>
    <source>
        <strain evidence="4">DSM 40473</strain>
    </source>
</reference>
<proteinExistence type="predicted"/>
<dbReference type="Gene3D" id="2.120.10.70">
    <property type="entry name" value="Fucose-specific lectin"/>
    <property type="match status" value="1"/>
</dbReference>
<dbReference type="Proteomes" id="UP001180531">
    <property type="component" value="Unassembled WGS sequence"/>
</dbReference>
<dbReference type="PANTHER" id="PTHR12993">
    <property type="entry name" value="N-ACETYLGLUCOSAMINYL-PHOSPHATIDYLINOSITOL DE-N-ACETYLASE-RELATED"/>
    <property type="match status" value="1"/>
</dbReference>
<keyword evidence="5" id="KW-1185">Reference proteome</keyword>
<keyword evidence="1" id="KW-0862">Zinc</keyword>